<name>A0A1B7KW93_PARTM</name>
<evidence type="ECO:0000256" key="1">
    <source>
        <dbReference type="SAM" id="MobiDB-lite"/>
    </source>
</evidence>
<feature type="compositionally biased region" description="Basic and acidic residues" evidence="1">
    <location>
        <begin position="397"/>
        <end position="433"/>
    </location>
</feature>
<dbReference type="AlphaFoldDB" id="A0A1B7KW93"/>
<dbReference type="OrthoDB" id="2691125at2"/>
<accession>A0A1B7KW93</accession>
<feature type="region of interest" description="Disordered" evidence="1">
    <location>
        <begin position="385"/>
        <end position="453"/>
    </location>
</feature>
<feature type="compositionally biased region" description="Basic and acidic residues" evidence="1">
    <location>
        <begin position="442"/>
        <end position="453"/>
    </location>
</feature>
<protein>
    <recommendedName>
        <fullName evidence="4">G5 domain-containing protein</fullName>
    </recommendedName>
</protein>
<dbReference type="Pfam" id="PF04294">
    <property type="entry name" value="VanW"/>
    <property type="match status" value="1"/>
</dbReference>
<organism evidence="2 3">
    <name type="scientific">Parageobacillus thermoglucosidasius</name>
    <name type="common">Geobacillus thermoglucosidasius</name>
    <dbReference type="NCBI Taxonomy" id="1426"/>
    <lineage>
        <taxon>Bacteria</taxon>
        <taxon>Bacillati</taxon>
        <taxon>Bacillota</taxon>
        <taxon>Bacilli</taxon>
        <taxon>Bacillales</taxon>
        <taxon>Anoxybacillaceae</taxon>
        <taxon>Parageobacillus</taxon>
    </lineage>
</organism>
<dbReference type="EMBL" id="LXMA01000001">
    <property type="protein sequence ID" value="OAT74352.1"/>
    <property type="molecule type" value="Genomic_DNA"/>
</dbReference>
<gene>
    <name evidence="2" type="ORF">A7K69_01165</name>
</gene>
<sequence length="453" mass="50659">MRQFAAVKLFLVIAIGTVYLVSFSHIGAFAYETFVEETGRLPAGTMVGPISVANKSKQEALAEIAKKVDEWKGNATITVAYQEKKEEIPTSQFAFHIERSVEQIVEGRPSRLFVQLDVQSFSKTIKKLLPPPLASSINLEKLQNDVTNIAASLQMPSEPIDLAAYVSRSDETIQQVSAATLKIGKRQTPWLAWVAANPAIEIKGKSVFSLASYIKETGGSLSSEEMSTIASAIYQAILPTNFTVVERHTSNELPNGIAIGYEAKVDGQHRDLQFYNPNTTAYTLRFQKTENGLRVALFGLPFAYKYVVRVGDIEYFKPRTIVQYSPFLRPGERRFRQAGKRGMLVKVKRETYDEQNHLVRVETIAEDFYPPSYNIELRGLELGDTQSGASLSEPSTADEKQTDNNRKNDEQMNENREENNGQSEEKQPEKEKAPSTTNDANGKQKNDDNEKQG</sequence>
<comment type="caution">
    <text evidence="2">The sequence shown here is derived from an EMBL/GenBank/DDBJ whole genome shotgun (WGS) entry which is preliminary data.</text>
</comment>
<reference evidence="3" key="1">
    <citation type="submission" date="2016-05" db="EMBL/GenBank/DDBJ databases">
        <authorList>
            <person name="Wang W."/>
            <person name="Zhu L."/>
        </authorList>
    </citation>
    <scope>NUCLEOTIDE SEQUENCE [LARGE SCALE GENOMIC DNA]</scope>
    <source>
        <strain evidence="3">W-2</strain>
    </source>
</reference>
<evidence type="ECO:0000313" key="3">
    <source>
        <dbReference type="Proteomes" id="UP000078290"/>
    </source>
</evidence>
<feature type="compositionally biased region" description="Polar residues" evidence="1">
    <location>
        <begin position="385"/>
        <end position="395"/>
    </location>
</feature>
<evidence type="ECO:0000313" key="2">
    <source>
        <dbReference type="EMBL" id="OAT74352.1"/>
    </source>
</evidence>
<dbReference type="RefSeq" id="WP_064549673.1">
    <property type="nucleotide sequence ID" value="NZ_LXMA01000001.1"/>
</dbReference>
<dbReference type="Proteomes" id="UP000078290">
    <property type="component" value="Unassembled WGS sequence"/>
</dbReference>
<dbReference type="InterPro" id="IPR007391">
    <property type="entry name" value="Vancomycin_resist_VanW"/>
</dbReference>
<proteinExistence type="predicted"/>
<evidence type="ECO:0008006" key="4">
    <source>
        <dbReference type="Google" id="ProtNLM"/>
    </source>
</evidence>